<dbReference type="Pfam" id="PF01207">
    <property type="entry name" value="Dus"/>
    <property type="match status" value="1"/>
</dbReference>
<keyword evidence="4" id="KW-0819">tRNA processing</keyword>
<protein>
    <submittedName>
        <fullName evidence="8">Dihydrouridine synthase domain-containing protein, putative</fullName>
    </submittedName>
</protein>
<dbReference type="Gene3D" id="3.20.20.70">
    <property type="entry name" value="Aldolase class I"/>
    <property type="match status" value="1"/>
</dbReference>
<dbReference type="GO" id="GO:0017150">
    <property type="term" value="F:tRNA dihydrouridine synthase activity"/>
    <property type="evidence" value="ECO:0007669"/>
    <property type="project" value="InterPro"/>
</dbReference>
<keyword evidence="5" id="KW-0560">Oxidoreductase</keyword>
<feature type="region of interest" description="Disordered" evidence="6">
    <location>
        <begin position="1"/>
        <end position="186"/>
    </location>
</feature>
<dbReference type="VEuPathDB" id="ToxoDB:EBH_0026100"/>
<evidence type="ECO:0000313" key="9">
    <source>
        <dbReference type="Proteomes" id="UP000030750"/>
    </source>
</evidence>
<keyword evidence="9" id="KW-1185">Reference proteome</keyword>
<evidence type="ECO:0000256" key="3">
    <source>
        <dbReference type="ARBA" id="ARBA00022643"/>
    </source>
</evidence>
<keyword evidence="2" id="KW-0285">Flavoprotein</keyword>
<feature type="compositionally biased region" description="Polar residues" evidence="6">
    <location>
        <begin position="76"/>
        <end position="87"/>
    </location>
</feature>
<proteinExistence type="predicted"/>
<dbReference type="InterPro" id="IPR035587">
    <property type="entry name" value="DUS-like_FMN-bd"/>
</dbReference>
<feature type="compositionally biased region" description="Polar residues" evidence="6">
    <location>
        <begin position="57"/>
        <end position="66"/>
    </location>
</feature>
<organism evidence="8 9">
    <name type="scientific">Eimeria brunetti</name>
    <dbReference type="NCBI Taxonomy" id="51314"/>
    <lineage>
        <taxon>Eukaryota</taxon>
        <taxon>Sar</taxon>
        <taxon>Alveolata</taxon>
        <taxon>Apicomplexa</taxon>
        <taxon>Conoidasida</taxon>
        <taxon>Coccidia</taxon>
        <taxon>Eucoccidiorida</taxon>
        <taxon>Eimeriorina</taxon>
        <taxon>Eimeriidae</taxon>
        <taxon>Eimeria</taxon>
    </lineage>
</organism>
<dbReference type="PROSITE" id="PS01136">
    <property type="entry name" value="UPF0034"/>
    <property type="match status" value="1"/>
</dbReference>
<dbReference type="OrthoDB" id="272303at2759"/>
<evidence type="ECO:0000256" key="5">
    <source>
        <dbReference type="ARBA" id="ARBA00023002"/>
    </source>
</evidence>
<dbReference type="PANTHER" id="PTHR45936">
    <property type="entry name" value="TRNA-DIHYDROURIDINE(20) SYNTHASE [NAD(P)+]-LIKE"/>
    <property type="match status" value="1"/>
</dbReference>
<comment type="cofactor">
    <cofactor evidence="1">
        <name>FMN</name>
        <dbReference type="ChEBI" id="CHEBI:58210"/>
    </cofactor>
</comment>
<keyword evidence="3" id="KW-0288">FMN</keyword>
<dbReference type="GO" id="GO:0050660">
    <property type="term" value="F:flavin adenine dinucleotide binding"/>
    <property type="evidence" value="ECO:0007669"/>
    <property type="project" value="InterPro"/>
</dbReference>
<dbReference type="Proteomes" id="UP000030750">
    <property type="component" value="Unassembled WGS sequence"/>
</dbReference>
<dbReference type="PANTHER" id="PTHR45936:SF1">
    <property type="entry name" value="TRNA-DIHYDROURIDINE(20) SYNTHASE [NAD(P)+]-LIKE"/>
    <property type="match status" value="1"/>
</dbReference>
<feature type="domain" description="DUS-like FMN-binding" evidence="7">
    <location>
        <begin position="200"/>
        <end position="447"/>
    </location>
</feature>
<dbReference type="InterPro" id="IPR018517">
    <property type="entry name" value="tRNA_hU_synthase_CS"/>
</dbReference>
<dbReference type="EMBL" id="HG711666">
    <property type="protein sequence ID" value="CDJ49428.1"/>
    <property type="molecule type" value="Genomic_DNA"/>
</dbReference>
<feature type="compositionally biased region" description="Polar residues" evidence="6">
    <location>
        <begin position="36"/>
        <end position="48"/>
    </location>
</feature>
<reference evidence="8" key="2">
    <citation type="submission" date="2013-10" db="EMBL/GenBank/DDBJ databases">
        <authorList>
            <person name="Aslett M."/>
        </authorList>
    </citation>
    <scope>NUCLEOTIDE SEQUENCE [LARGE SCALE GENOMIC DNA]</scope>
    <source>
        <strain evidence="8">Houghton</strain>
    </source>
</reference>
<evidence type="ECO:0000256" key="6">
    <source>
        <dbReference type="SAM" id="MobiDB-lite"/>
    </source>
</evidence>
<dbReference type="InterPro" id="IPR013785">
    <property type="entry name" value="Aldolase_TIM"/>
</dbReference>
<evidence type="ECO:0000313" key="8">
    <source>
        <dbReference type="EMBL" id="CDJ49428.1"/>
    </source>
</evidence>
<dbReference type="SUPFAM" id="SSF51395">
    <property type="entry name" value="FMN-linked oxidoreductases"/>
    <property type="match status" value="1"/>
</dbReference>
<dbReference type="CDD" id="cd02801">
    <property type="entry name" value="DUS_like_FMN"/>
    <property type="match status" value="1"/>
</dbReference>
<name>U6LJM2_9EIME</name>
<dbReference type="GO" id="GO:0005737">
    <property type="term" value="C:cytoplasm"/>
    <property type="evidence" value="ECO:0007669"/>
    <property type="project" value="TreeGrafter"/>
</dbReference>
<evidence type="ECO:0000256" key="2">
    <source>
        <dbReference type="ARBA" id="ARBA00022630"/>
    </source>
</evidence>
<evidence type="ECO:0000256" key="1">
    <source>
        <dbReference type="ARBA" id="ARBA00001917"/>
    </source>
</evidence>
<evidence type="ECO:0000256" key="4">
    <source>
        <dbReference type="ARBA" id="ARBA00022694"/>
    </source>
</evidence>
<dbReference type="AlphaFoldDB" id="U6LJM2"/>
<sequence>MRTPGSEEPAACESLPGSSVTEKHAESDSPHAQAPTIEQSSHKSTLQGSGQGIVLSKSESNDTQGQDHCPQKRRASQTTACTESQGATDEGTEGKGAAGPLHGGDDTNSGLQPRPTKCPKSVQEQTCGDAAAADAVETANKPNEKLHLTNAGGSTDIQEEAHTTDSAEGVVEGSAIGEPSSENRHCRSPLPPELYQSAWILAPMVRISTLPFRLECLKYGADIVYSEEIVDRKLIDSKRYINKDFGTVEYIHTTDRRCVFSTCEHEQGKVVLQLGTANATRALQAANVVMQDIAAVDVNMGCPKSFSVKGGMGAALLQTPDVAMDILKTLTRNVTCPVTCKIRLLETLEETVDFARKCESTGIAAIAVHARKRHERPAHRANWQAFPVLQNALKIPLIANGDFLSAEDAVRFQEAYGIRSLMFARGAMWDPSLFAHKKAHEANATAKCSFSRTVVLQDYIKRAVLCGAPYQSIKFTLQEMTARDSDRDLKLDLVAANSTAKICTVFGLDDFYSGINHVPYANTLNYYKYIDLE</sequence>
<evidence type="ECO:0000259" key="7">
    <source>
        <dbReference type="Pfam" id="PF01207"/>
    </source>
</evidence>
<gene>
    <name evidence="8" type="ORF">EBH_0026100</name>
</gene>
<accession>U6LJM2</accession>
<reference evidence="8" key="1">
    <citation type="submission" date="2013-10" db="EMBL/GenBank/DDBJ databases">
        <title>Genomic analysis of the causative agents of coccidiosis in chickens.</title>
        <authorList>
            <person name="Reid A.J."/>
            <person name="Blake D."/>
            <person name="Billington K."/>
            <person name="Browne H."/>
            <person name="Dunn M."/>
            <person name="Hung S."/>
            <person name="Kawahara F."/>
            <person name="Miranda-Saavedra D."/>
            <person name="Mourier T."/>
            <person name="Nagra H."/>
            <person name="Otto T.D."/>
            <person name="Rawlings N."/>
            <person name="Sanchez A."/>
            <person name="Sanders M."/>
            <person name="Subramaniam C."/>
            <person name="Tay Y."/>
            <person name="Dear P."/>
            <person name="Doerig C."/>
            <person name="Gruber A."/>
            <person name="Parkinson J."/>
            <person name="Shirley M."/>
            <person name="Wan K.L."/>
            <person name="Berriman M."/>
            <person name="Tomley F."/>
            <person name="Pain A."/>
        </authorList>
    </citation>
    <scope>NUCLEOTIDE SEQUENCE [LARGE SCALE GENOMIC DNA]</scope>
    <source>
        <strain evidence="8">Houghton</strain>
    </source>
</reference>
<dbReference type="InterPro" id="IPR052582">
    <property type="entry name" value="tRNA-DUS-like"/>
</dbReference>